<evidence type="ECO:0000259" key="6">
    <source>
        <dbReference type="Pfam" id="PF01957"/>
    </source>
</evidence>
<name>A0A437GX96_9SPHN</name>
<gene>
    <name evidence="7" type="ORF">EKN06_08780</name>
</gene>
<evidence type="ECO:0000256" key="3">
    <source>
        <dbReference type="ARBA" id="ARBA00022989"/>
    </source>
</evidence>
<dbReference type="Proteomes" id="UP000283003">
    <property type="component" value="Unassembled WGS sequence"/>
</dbReference>
<reference evidence="7 8" key="1">
    <citation type="submission" date="2018-12" db="EMBL/GenBank/DDBJ databases">
        <title>Croceicoccus ponticola sp. nov., a lipolytic bacterium isolated from seawater.</title>
        <authorList>
            <person name="Yoon J.-H."/>
        </authorList>
    </citation>
    <scope>NUCLEOTIDE SEQUENCE [LARGE SCALE GENOMIC DNA]</scope>
    <source>
        <strain evidence="7 8">GM-16</strain>
    </source>
</reference>
<dbReference type="InterPro" id="IPR002810">
    <property type="entry name" value="NfeD-like_C"/>
</dbReference>
<evidence type="ECO:0000313" key="8">
    <source>
        <dbReference type="Proteomes" id="UP000283003"/>
    </source>
</evidence>
<evidence type="ECO:0000313" key="7">
    <source>
        <dbReference type="EMBL" id="RVQ67022.1"/>
    </source>
</evidence>
<feature type="domain" description="NfeD-like C-terminal" evidence="6">
    <location>
        <begin position="92"/>
        <end position="146"/>
    </location>
</feature>
<feature type="transmembrane region" description="Helical" evidence="5">
    <location>
        <begin position="12"/>
        <end position="33"/>
    </location>
</feature>
<keyword evidence="2 5" id="KW-0812">Transmembrane</keyword>
<keyword evidence="3 5" id="KW-1133">Transmembrane helix</keyword>
<dbReference type="InterPro" id="IPR052165">
    <property type="entry name" value="Membrane_assoc_protease"/>
</dbReference>
<keyword evidence="4 5" id="KW-0472">Membrane</keyword>
<dbReference type="OrthoDB" id="9810336at2"/>
<evidence type="ECO:0000256" key="5">
    <source>
        <dbReference type="SAM" id="Phobius"/>
    </source>
</evidence>
<sequence length="162" mass="17311">MDWFSDLDATWLWLIAGIVLMGAEMLVPGYFLVWMATAALLTGLITAIADVPLSVQLLTFIVFSAFSVFAARRWLDYAGTETSDPLMNDRGARLVGTNVVVTTAFEGGEGRVRLGDSEWLARGPDAPVGARLTVTGHDGAILLVGPAPANHIAGNEKPLIQE</sequence>
<feature type="transmembrane region" description="Helical" evidence="5">
    <location>
        <begin position="53"/>
        <end position="71"/>
    </location>
</feature>
<dbReference type="RefSeq" id="WP_127612534.1">
    <property type="nucleotide sequence ID" value="NZ_RXOL01000003.1"/>
</dbReference>
<dbReference type="PANTHER" id="PTHR33507:SF3">
    <property type="entry name" value="INNER MEMBRANE PROTEIN YBBJ"/>
    <property type="match status" value="1"/>
</dbReference>
<evidence type="ECO:0000256" key="4">
    <source>
        <dbReference type="ARBA" id="ARBA00023136"/>
    </source>
</evidence>
<protein>
    <submittedName>
        <fullName evidence="7">NfeD family protein</fullName>
    </submittedName>
</protein>
<comment type="subcellular location">
    <subcellularLocation>
        <location evidence="1">Membrane</location>
        <topology evidence="1">Multi-pass membrane protein</topology>
    </subcellularLocation>
</comment>
<dbReference type="PANTHER" id="PTHR33507">
    <property type="entry name" value="INNER MEMBRANE PROTEIN YBBJ"/>
    <property type="match status" value="1"/>
</dbReference>
<evidence type="ECO:0000256" key="1">
    <source>
        <dbReference type="ARBA" id="ARBA00004141"/>
    </source>
</evidence>
<comment type="caution">
    <text evidence="7">The sequence shown here is derived from an EMBL/GenBank/DDBJ whole genome shotgun (WGS) entry which is preliminary data.</text>
</comment>
<dbReference type="EMBL" id="RXOL01000003">
    <property type="protein sequence ID" value="RVQ67022.1"/>
    <property type="molecule type" value="Genomic_DNA"/>
</dbReference>
<proteinExistence type="predicted"/>
<organism evidence="7 8">
    <name type="scientific">Croceicoccus ponticola</name>
    <dbReference type="NCBI Taxonomy" id="2217664"/>
    <lineage>
        <taxon>Bacteria</taxon>
        <taxon>Pseudomonadati</taxon>
        <taxon>Pseudomonadota</taxon>
        <taxon>Alphaproteobacteria</taxon>
        <taxon>Sphingomonadales</taxon>
        <taxon>Erythrobacteraceae</taxon>
        <taxon>Croceicoccus</taxon>
    </lineage>
</organism>
<dbReference type="InterPro" id="IPR012340">
    <property type="entry name" value="NA-bd_OB-fold"/>
</dbReference>
<keyword evidence="8" id="KW-1185">Reference proteome</keyword>
<dbReference type="Pfam" id="PF01957">
    <property type="entry name" value="NfeD"/>
    <property type="match status" value="1"/>
</dbReference>
<evidence type="ECO:0000256" key="2">
    <source>
        <dbReference type="ARBA" id="ARBA00022692"/>
    </source>
</evidence>
<dbReference type="GO" id="GO:0005886">
    <property type="term" value="C:plasma membrane"/>
    <property type="evidence" value="ECO:0007669"/>
    <property type="project" value="TreeGrafter"/>
</dbReference>
<dbReference type="Gene3D" id="2.40.50.140">
    <property type="entry name" value="Nucleic acid-binding proteins"/>
    <property type="match status" value="1"/>
</dbReference>
<dbReference type="AlphaFoldDB" id="A0A437GX96"/>
<accession>A0A437GX96</accession>